<protein>
    <submittedName>
        <fullName evidence="1">Uncharacterized protein</fullName>
    </submittedName>
</protein>
<dbReference type="AlphaFoldDB" id="A0A0W0G8Y8"/>
<evidence type="ECO:0000313" key="1">
    <source>
        <dbReference type="EMBL" id="KTB45026.1"/>
    </source>
</evidence>
<dbReference type="Proteomes" id="UP000054988">
    <property type="component" value="Unassembled WGS sequence"/>
</dbReference>
<organism evidence="1 2">
    <name type="scientific">Moniliophthora roreri</name>
    <name type="common">Frosty pod rot fungus</name>
    <name type="synonym">Monilia roreri</name>
    <dbReference type="NCBI Taxonomy" id="221103"/>
    <lineage>
        <taxon>Eukaryota</taxon>
        <taxon>Fungi</taxon>
        <taxon>Dikarya</taxon>
        <taxon>Basidiomycota</taxon>
        <taxon>Agaricomycotina</taxon>
        <taxon>Agaricomycetes</taxon>
        <taxon>Agaricomycetidae</taxon>
        <taxon>Agaricales</taxon>
        <taxon>Marasmiineae</taxon>
        <taxon>Marasmiaceae</taxon>
        <taxon>Moniliophthora</taxon>
    </lineage>
</organism>
<comment type="caution">
    <text evidence="1">The sequence shown here is derived from an EMBL/GenBank/DDBJ whole genome shotgun (WGS) entry which is preliminary data.</text>
</comment>
<proteinExistence type="predicted"/>
<reference evidence="1 2" key="1">
    <citation type="submission" date="2015-12" db="EMBL/GenBank/DDBJ databases">
        <title>Draft genome sequence of Moniliophthora roreri, the causal agent of frosty pod rot of cacao.</title>
        <authorList>
            <person name="Aime M.C."/>
            <person name="Diaz-Valderrama J.R."/>
            <person name="Kijpornyongpan T."/>
            <person name="Phillips-Mora W."/>
        </authorList>
    </citation>
    <scope>NUCLEOTIDE SEQUENCE [LARGE SCALE GENOMIC DNA]</scope>
    <source>
        <strain evidence="1 2">MCA 2952</strain>
    </source>
</reference>
<dbReference type="EMBL" id="LATX01000799">
    <property type="protein sequence ID" value="KTB45026.1"/>
    <property type="molecule type" value="Genomic_DNA"/>
</dbReference>
<evidence type="ECO:0000313" key="2">
    <source>
        <dbReference type="Proteomes" id="UP000054988"/>
    </source>
</evidence>
<accession>A0A0W0G8Y8</accession>
<sequence>MPFGAYHAVTFSIPHVSPTLLLTLSSSVLLHVRQGNYDGHEYLRFIYYPLSPRYADISHPHERLQDYSYSLETYSSSTNVLIKAALPALCPSRPLL</sequence>
<gene>
    <name evidence="1" type="ORF">WG66_2397</name>
</gene>
<name>A0A0W0G8Y8_MONRR</name>